<evidence type="ECO:0000313" key="1">
    <source>
        <dbReference type="EMBL" id="KOY51570.1"/>
    </source>
</evidence>
<dbReference type="OrthoDB" id="796858at2"/>
<accession>A0A0N0CFB0</accession>
<proteinExistence type="predicted"/>
<gene>
    <name evidence="1" type="ORF">I602_1130</name>
    <name evidence="2" type="ORF">SAMN05444353_0645</name>
</gene>
<evidence type="ECO:0008006" key="5">
    <source>
        <dbReference type="Google" id="ProtNLM"/>
    </source>
</evidence>
<dbReference type="AlphaFoldDB" id="A0A0N0CFB0"/>
<dbReference type="EMBL" id="FNUE01000001">
    <property type="protein sequence ID" value="SEE08327.1"/>
    <property type="molecule type" value="Genomic_DNA"/>
</dbReference>
<sequence>MLKQILLVVFLLIFSTLKAQENLDSLSLKPNPIVFGDFSLGYSNGFVKGFTVGGSINYQKKNDLFTFRALQVINIKKIEFFLIFPINIESETMTEYSLLYGKRYIEDGFSYHFSGGISYASYDKSFENDNLTIDYVGFPIEAGISWFKNKKKRFRVLYGLIPVGKPTSFGRSIGFKLHANIAKRSYVGLGLTFGLGWHKIYANDE</sequence>
<dbReference type="PATRIC" id="fig|1300348.6.peg.1130"/>
<keyword evidence="4" id="KW-1185">Reference proteome</keyword>
<evidence type="ECO:0000313" key="2">
    <source>
        <dbReference type="EMBL" id="SEE08327.1"/>
    </source>
</evidence>
<organism evidence="1 3">
    <name type="scientific">Polaribacter dokdonensis DSW-5</name>
    <dbReference type="NCBI Taxonomy" id="1300348"/>
    <lineage>
        <taxon>Bacteria</taxon>
        <taxon>Pseudomonadati</taxon>
        <taxon>Bacteroidota</taxon>
        <taxon>Flavobacteriia</taxon>
        <taxon>Flavobacteriales</taxon>
        <taxon>Flavobacteriaceae</taxon>
    </lineage>
</organism>
<name>A0A0N0CFB0_9FLAO</name>
<protein>
    <recommendedName>
        <fullName evidence="5">Outer membrane protein beta-barrel domain-containing protein</fullName>
    </recommendedName>
</protein>
<dbReference type="Proteomes" id="UP000183071">
    <property type="component" value="Unassembled WGS sequence"/>
</dbReference>
<dbReference type="EMBL" id="LGBR01000001">
    <property type="protein sequence ID" value="KOY51570.1"/>
    <property type="molecule type" value="Genomic_DNA"/>
</dbReference>
<dbReference type="STRING" id="1300348.I602_1130"/>
<reference evidence="2 4" key="2">
    <citation type="submission" date="2016-10" db="EMBL/GenBank/DDBJ databases">
        <authorList>
            <person name="Varghese N."/>
            <person name="Submissions S."/>
        </authorList>
    </citation>
    <scope>NUCLEOTIDE SEQUENCE [LARGE SCALE GENOMIC DNA]</scope>
    <source>
        <strain evidence="2 4">DSW-5</strain>
    </source>
</reference>
<dbReference type="RefSeq" id="WP_053973739.1">
    <property type="nucleotide sequence ID" value="NZ_FNUE01000001.1"/>
</dbReference>
<dbReference type="Proteomes" id="UP000037716">
    <property type="component" value="Unassembled WGS sequence"/>
</dbReference>
<reference evidence="1 3" key="1">
    <citation type="submission" date="2015-07" db="EMBL/GenBank/DDBJ databases">
        <title>Genome of Polaribacter dokdonenesis DSW-5, isolated from seawater off Dokdo in Korea.</title>
        <authorList>
            <person name="Yoon K."/>
            <person name="Song J.Y."/>
            <person name="Kim J.F."/>
        </authorList>
    </citation>
    <scope>NUCLEOTIDE SEQUENCE [LARGE SCALE GENOMIC DNA]</scope>
    <source>
        <strain evidence="1 3">DSW-5</strain>
    </source>
</reference>
<comment type="caution">
    <text evidence="1">The sequence shown here is derived from an EMBL/GenBank/DDBJ whole genome shotgun (WGS) entry which is preliminary data.</text>
</comment>
<evidence type="ECO:0000313" key="3">
    <source>
        <dbReference type="Proteomes" id="UP000037716"/>
    </source>
</evidence>
<evidence type="ECO:0000313" key="4">
    <source>
        <dbReference type="Proteomes" id="UP000183071"/>
    </source>
</evidence>